<dbReference type="AlphaFoldDB" id="A0A1F6T4F7"/>
<accession>A0A1F6T4F7</accession>
<evidence type="ECO:0000313" key="1">
    <source>
        <dbReference type="EMBL" id="OGI40027.1"/>
    </source>
</evidence>
<protein>
    <submittedName>
        <fullName evidence="1">Uncharacterized protein</fullName>
    </submittedName>
</protein>
<proteinExistence type="predicted"/>
<gene>
    <name evidence="1" type="ORF">A2140_09740</name>
</gene>
<dbReference type="Proteomes" id="UP000178379">
    <property type="component" value="Unassembled WGS sequence"/>
</dbReference>
<dbReference type="EMBL" id="MFSQ01000074">
    <property type="protein sequence ID" value="OGI40027.1"/>
    <property type="molecule type" value="Genomic_DNA"/>
</dbReference>
<reference evidence="1 2" key="1">
    <citation type="journal article" date="2016" name="Nat. Commun.">
        <title>Thousands of microbial genomes shed light on interconnected biogeochemical processes in an aquifer system.</title>
        <authorList>
            <person name="Anantharaman K."/>
            <person name="Brown C.T."/>
            <person name="Hug L.A."/>
            <person name="Sharon I."/>
            <person name="Castelle C.J."/>
            <person name="Probst A.J."/>
            <person name="Thomas B.C."/>
            <person name="Singh A."/>
            <person name="Wilkins M.J."/>
            <person name="Karaoz U."/>
            <person name="Brodie E.L."/>
            <person name="Williams K.H."/>
            <person name="Hubbard S.S."/>
            <person name="Banfield J.F."/>
        </authorList>
    </citation>
    <scope>NUCLEOTIDE SEQUENCE [LARGE SCALE GENOMIC DNA]</scope>
</reference>
<evidence type="ECO:0000313" key="2">
    <source>
        <dbReference type="Proteomes" id="UP000178379"/>
    </source>
</evidence>
<comment type="caution">
    <text evidence="1">The sequence shown here is derived from an EMBL/GenBank/DDBJ whole genome shotgun (WGS) entry which is preliminary data.</text>
</comment>
<name>A0A1F6T4F7_9PROT</name>
<organism evidence="1 2">
    <name type="scientific">Candidatus Muproteobacteria bacterium RBG_16_62_13</name>
    <dbReference type="NCBI Taxonomy" id="1817756"/>
    <lineage>
        <taxon>Bacteria</taxon>
        <taxon>Pseudomonadati</taxon>
        <taxon>Pseudomonadota</taxon>
        <taxon>Candidatus Muproteobacteria</taxon>
    </lineage>
</organism>
<sequence length="73" mass="7594">MNLKNLFEGLASQPGVEHPETVAGETSYETEAMVSVGDVYSLLLAPVAGTEVAKATLAPAVVGHLDPVSPFLR</sequence>